<dbReference type="OrthoDB" id="66095at2759"/>
<accession>A0A9W9A5D2</accession>
<reference evidence="1" key="1">
    <citation type="submission" date="2022-08" db="EMBL/GenBank/DDBJ databases">
        <title>A Global Phylogenomic Analysis of the Shiitake Genus Lentinula.</title>
        <authorList>
            <consortium name="DOE Joint Genome Institute"/>
            <person name="Sierra-Patev S."/>
            <person name="Min B."/>
            <person name="Naranjo-Ortiz M."/>
            <person name="Looney B."/>
            <person name="Konkel Z."/>
            <person name="Slot J.C."/>
            <person name="Sakamoto Y."/>
            <person name="Steenwyk J.L."/>
            <person name="Rokas A."/>
            <person name="Carro J."/>
            <person name="Camarero S."/>
            <person name="Ferreira P."/>
            <person name="Molpeceres G."/>
            <person name="Ruiz-Duenas F.J."/>
            <person name="Serrano A."/>
            <person name="Henrissat B."/>
            <person name="Drula E."/>
            <person name="Hughes K.W."/>
            <person name="Mata J.L."/>
            <person name="Ishikawa N.K."/>
            <person name="Vargas-Isla R."/>
            <person name="Ushijima S."/>
            <person name="Smith C.A."/>
            <person name="Ahrendt S."/>
            <person name="Andreopoulos W."/>
            <person name="He G."/>
            <person name="Labutti K."/>
            <person name="Lipzen A."/>
            <person name="Ng V."/>
            <person name="Riley R."/>
            <person name="Sandor L."/>
            <person name="Barry K."/>
            <person name="Martinez A.T."/>
            <person name="Xiao Y."/>
            <person name="Gibbons J.G."/>
            <person name="Terashima K."/>
            <person name="Grigoriev I.V."/>
            <person name="Hibbett D.S."/>
        </authorList>
    </citation>
    <scope>NUCLEOTIDE SEQUENCE</scope>
    <source>
        <strain evidence="1">JLM2183</strain>
    </source>
</reference>
<comment type="caution">
    <text evidence="1">The sequence shown here is derived from an EMBL/GenBank/DDBJ whole genome shotgun (WGS) entry which is preliminary data.</text>
</comment>
<dbReference type="AlphaFoldDB" id="A0A9W9A5D2"/>
<evidence type="ECO:0000313" key="1">
    <source>
        <dbReference type="EMBL" id="KAJ4474828.1"/>
    </source>
</evidence>
<gene>
    <name evidence="1" type="ORF">J3R30DRAFT_3295247</name>
</gene>
<sequence length="242" mass="27104">MAHHIPSEGDVQTVRYLFRAFLPLELVDAIIESAEYWPCIHTDQSRPVLVDARKAVGQGLKLAWCYLVSPPVPEPLSKEQGSGHSRVRRVEVKVQGHDQGWGEPNFLTATHPGPWSWFEAIIIKAFRQSSLIWLPAALNGPVDPASLMARPAFADIFADFTRWHIASNVIATQRKQEHSVVWTEEEIQGPRDAGGARGREGLGHELVRELQPGDRIAILALAQQWGWENHVNKASIDIFYSV</sequence>
<protein>
    <submittedName>
        <fullName evidence="1">Uncharacterized protein</fullName>
    </submittedName>
</protein>
<evidence type="ECO:0000313" key="2">
    <source>
        <dbReference type="Proteomes" id="UP001150266"/>
    </source>
</evidence>
<name>A0A9W9A5D2_9AGAR</name>
<proteinExistence type="predicted"/>
<dbReference type="EMBL" id="JAOTPV010000015">
    <property type="protein sequence ID" value="KAJ4474828.1"/>
    <property type="molecule type" value="Genomic_DNA"/>
</dbReference>
<dbReference type="Proteomes" id="UP001150266">
    <property type="component" value="Unassembled WGS sequence"/>
</dbReference>
<keyword evidence="2" id="KW-1185">Reference proteome</keyword>
<organism evidence="1 2">
    <name type="scientific">Lentinula aciculospora</name>
    <dbReference type="NCBI Taxonomy" id="153920"/>
    <lineage>
        <taxon>Eukaryota</taxon>
        <taxon>Fungi</taxon>
        <taxon>Dikarya</taxon>
        <taxon>Basidiomycota</taxon>
        <taxon>Agaricomycotina</taxon>
        <taxon>Agaricomycetes</taxon>
        <taxon>Agaricomycetidae</taxon>
        <taxon>Agaricales</taxon>
        <taxon>Marasmiineae</taxon>
        <taxon>Omphalotaceae</taxon>
        <taxon>Lentinula</taxon>
    </lineage>
</organism>